<protein>
    <recommendedName>
        <fullName evidence="20">Citramalyl-CoA lyase, mitochondrial</fullName>
        <ecNumber evidence="4">2.3.3.9</ecNumber>
        <ecNumber evidence="18">3.1.2.30</ecNumber>
        <ecNumber evidence="19">4.1.3.25</ecNumber>
    </recommendedName>
    <alternativeName>
        <fullName evidence="22">(3S)-malyl-CoA thioesterase</fullName>
    </alternativeName>
    <alternativeName>
        <fullName evidence="23">Beta-methylmalate synthase</fullName>
    </alternativeName>
    <alternativeName>
        <fullName evidence="21">Malate synthase</fullName>
    </alternativeName>
</protein>
<dbReference type="InterPro" id="IPR015813">
    <property type="entry name" value="Pyrv/PenolPyrv_kinase-like_dom"/>
</dbReference>
<evidence type="ECO:0000256" key="18">
    <source>
        <dbReference type="ARBA" id="ARBA00066460"/>
    </source>
</evidence>
<evidence type="ECO:0000256" key="16">
    <source>
        <dbReference type="ARBA" id="ARBA00055540"/>
    </source>
</evidence>
<keyword evidence="5" id="KW-0808">Transferase</keyword>
<feature type="domain" description="HpcH/HpaI aldolase/citrate lyase" evidence="26">
    <location>
        <begin position="32"/>
        <end position="260"/>
    </location>
</feature>
<evidence type="ECO:0000256" key="19">
    <source>
        <dbReference type="ARBA" id="ARBA00066840"/>
    </source>
</evidence>
<dbReference type="KEGG" id="dvv:114327366"/>
<feature type="binding site" evidence="24">
    <location>
        <position position="96"/>
    </location>
    <ligand>
        <name>substrate</name>
    </ligand>
</feature>
<dbReference type="EC" id="2.3.3.9" evidence="4"/>
<evidence type="ECO:0000256" key="2">
    <source>
        <dbReference type="ARBA" id="ARBA00004173"/>
    </source>
</evidence>
<dbReference type="GO" id="GO:0046872">
    <property type="term" value="F:metal ion binding"/>
    <property type="evidence" value="ECO:0007669"/>
    <property type="project" value="UniProtKB-KW"/>
</dbReference>
<evidence type="ECO:0000256" key="25">
    <source>
        <dbReference type="PIRSR" id="PIRSR015582-2"/>
    </source>
</evidence>
<proteinExistence type="inferred from homology"/>
<evidence type="ECO:0000256" key="3">
    <source>
        <dbReference type="ARBA" id="ARBA00011233"/>
    </source>
</evidence>
<dbReference type="PIRSF" id="PIRSF015582">
    <property type="entry name" value="Cit_lyase_B"/>
    <property type="match status" value="1"/>
</dbReference>
<gene>
    <name evidence="27 28" type="primary">LOC114327366</name>
</gene>
<dbReference type="Gene3D" id="3.20.20.60">
    <property type="entry name" value="Phosphoenolpyruvate-binding domains"/>
    <property type="match status" value="1"/>
</dbReference>
<feature type="binding site" evidence="25">
    <location>
        <position position="157"/>
    </location>
    <ligand>
        <name>Mg(2+)</name>
        <dbReference type="ChEBI" id="CHEBI:18420"/>
    </ligand>
</feature>
<evidence type="ECO:0000256" key="7">
    <source>
        <dbReference type="ARBA" id="ARBA00022801"/>
    </source>
</evidence>
<keyword evidence="11" id="KW-0496">Mitochondrion</keyword>
<dbReference type="EC" id="3.1.2.30" evidence="18"/>
<comment type="catalytic activity">
    <reaction evidence="15">
        <text>(3S)-citramalyl-CoA = pyruvate + acetyl-CoA</text>
        <dbReference type="Rhea" id="RHEA:22612"/>
        <dbReference type="ChEBI" id="CHEBI:15361"/>
        <dbReference type="ChEBI" id="CHEBI:57288"/>
        <dbReference type="ChEBI" id="CHEBI:58668"/>
        <dbReference type="EC" id="4.1.3.25"/>
    </reaction>
</comment>
<dbReference type="AlphaFoldDB" id="A0A6P7FEK8"/>
<sequence length="325" mass="36489">MASLVKSTYVRKIQLLKENILRTAVRNYKPRRALMYVPGNDLRKISKISSLNVDCIALDCEDGVAFNKKDEARQTIRDSLAQLVSNSEIKSDIGVRVNSIDSDMCEKDLEVCLSGKVLPHTVLLPKVEESDHLRWFSEKLDKSIQSSNKVNLIIYIESAKAFTNLTEICKTAVELSEQSKFVPNSLVFGSDDFCASIGATRTEDAIEVLYARQMLVLNAKAFNLQAIDMVYINYKDLGGLKRQSEQGMRMGYTGKQVIHPGQIQVVQEAFLPSEEKIEWARGLLHAFKEHQATGKGAFTYRGSMIDMPTMKQAQNVIDLVNSTKK</sequence>
<dbReference type="SUPFAM" id="SSF51621">
    <property type="entry name" value="Phosphoenolpyruvate/pyruvate domain"/>
    <property type="match status" value="1"/>
</dbReference>
<evidence type="ECO:0000256" key="6">
    <source>
        <dbReference type="ARBA" id="ARBA00022723"/>
    </source>
</evidence>
<dbReference type="RefSeq" id="XP_028131759.1">
    <property type="nucleotide sequence ID" value="XM_028275958.1"/>
</dbReference>
<dbReference type="OrthoDB" id="1773at2759"/>
<evidence type="ECO:0000256" key="22">
    <source>
        <dbReference type="ARBA" id="ARBA00076788"/>
    </source>
</evidence>
<evidence type="ECO:0000256" key="10">
    <source>
        <dbReference type="ARBA" id="ARBA00022990"/>
    </source>
</evidence>
<comment type="function">
    <text evidence="16">Mitochondrial citramalyl-CoA lyase indirectly involved in the vitamin B12 metabolism. Converts citramalyl-CoA into acetyl-CoA and pyruvate in the C5-dicarboxylate catabolism pathway. The C5-dicarboxylate catabolism pathway is required to detoxify itaconate, a vitamin B12-poisoning metabolite. Also acts as a malate synthase in vitro, converting glyoxylate and acetyl-CoA to malate. Also displays malyl-CoA thioesterase activity. Also acts as a beta-methylmalate synthase in vitro, by mediating conversion of glyoxylate and propionyl-CoA to beta-methylmalate. Also has very weak citramalate synthase activity in vitro.</text>
</comment>
<dbReference type="RefSeq" id="XP_028131758.1">
    <property type="nucleotide sequence ID" value="XM_028275957.1"/>
</dbReference>
<evidence type="ECO:0000256" key="20">
    <source>
        <dbReference type="ARBA" id="ARBA00072098"/>
    </source>
</evidence>
<dbReference type="InterPro" id="IPR005000">
    <property type="entry name" value="Aldolase/citrate-lyase_domain"/>
</dbReference>
<evidence type="ECO:0000256" key="17">
    <source>
        <dbReference type="ARBA" id="ARBA00061542"/>
    </source>
</evidence>
<dbReference type="PANTHER" id="PTHR11105:SF0">
    <property type="entry name" value="CITRAMALYL-COA LYASE, MITOCHONDRIAL"/>
    <property type="match status" value="1"/>
</dbReference>
<feature type="binding site" evidence="24">
    <location>
        <position position="157"/>
    </location>
    <ligand>
        <name>substrate</name>
    </ligand>
</feature>
<evidence type="ECO:0000256" key="15">
    <source>
        <dbReference type="ARBA" id="ARBA00051672"/>
    </source>
</evidence>
<evidence type="ECO:0000313" key="27">
    <source>
        <dbReference type="RefSeq" id="XP_028131758.1"/>
    </source>
</evidence>
<organism evidence="27">
    <name type="scientific">Diabrotica virgifera virgifera</name>
    <name type="common">western corn rootworm</name>
    <dbReference type="NCBI Taxonomy" id="50390"/>
    <lineage>
        <taxon>Eukaryota</taxon>
        <taxon>Metazoa</taxon>
        <taxon>Ecdysozoa</taxon>
        <taxon>Arthropoda</taxon>
        <taxon>Hexapoda</taxon>
        <taxon>Insecta</taxon>
        <taxon>Pterygota</taxon>
        <taxon>Neoptera</taxon>
        <taxon>Endopterygota</taxon>
        <taxon>Coleoptera</taxon>
        <taxon>Polyphaga</taxon>
        <taxon>Cucujiformia</taxon>
        <taxon>Chrysomeloidea</taxon>
        <taxon>Chrysomelidae</taxon>
        <taxon>Galerucinae</taxon>
        <taxon>Diabroticina</taxon>
        <taxon>Diabroticites</taxon>
        <taxon>Diabrotica</taxon>
    </lineage>
</organism>
<dbReference type="GO" id="GO:0106064">
    <property type="term" value="P:regulation of cobalamin metabolic process"/>
    <property type="evidence" value="ECO:0007669"/>
    <property type="project" value="UniProtKB-ARBA"/>
</dbReference>
<evidence type="ECO:0000256" key="21">
    <source>
        <dbReference type="ARBA" id="ARBA00076231"/>
    </source>
</evidence>
<evidence type="ECO:0000313" key="28">
    <source>
        <dbReference type="RefSeq" id="XP_028131759.1"/>
    </source>
</evidence>
<keyword evidence="9" id="KW-0809">Transit peptide</keyword>
<dbReference type="EC" id="4.1.3.25" evidence="19"/>
<dbReference type="InterPro" id="IPR040442">
    <property type="entry name" value="Pyrv_kinase-like_dom_sf"/>
</dbReference>
<keyword evidence="8 25" id="KW-0460">Magnesium</keyword>
<dbReference type="GO" id="GO:0004474">
    <property type="term" value="F:malate synthase activity"/>
    <property type="evidence" value="ECO:0007669"/>
    <property type="project" value="UniProtKB-EC"/>
</dbReference>
<dbReference type="GO" id="GO:0005739">
    <property type="term" value="C:mitochondrion"/>
    <property type="evidence" value="ECO:0007669"/>
    <property type="project" value="UniProtKB-SubCell"/>
</dbReference>
<comment type="catalytic activity">
    <reaction evidence="14">
        <text>propanoyl-CoA + glyoxylate + H2O = 3-methylmalate + CoA + H(+)</text>
        <dbReference type="Rhea" id="RHEA:47628"/>
        <dbReference type="ChEBI" id="CHEBI:15377"/>
        <dbReference type="ChEBI" id="CHEBI:15378"/>
        <dbReference type="ChEBI" id="CHEBI:36655"/>
        <dbReference type="ChEBI" id="CHEBI:57287"/>
        <dbReference type="ChEBI" id="CHEBI:57392"/>
        <dbReference type="ChEBI" id="CHEBI:87810"/>
    </reaction>
</comment>
<comment type="similarity">
    <text evidence="17">Belongs to the HpcH/HpaI aldolase family. Citrate lyase beta subunit-like subfamily.</text>
</comment>
<evidence type="ECO:0000256" key="4">
    <source>
        <dbReference type="ARBA" id="ARBA00012636"/>
    </source>
</evidence>
<comment type="subunit">
    <text evidence="3">Homotrimer.</text>
</comment>
<evidence type="ECO:0000256" key="23">
    <source>
        <dbReference type="ARBA" id="ARBA00083020"/>
    </source>
</evidence>
<evidence type="ECO:0000256" key="1">
    <source>
        <dbReference type="ARBA" id="ARBA00001946"/>
    </source>
</evidence>
<dbReference type="InterPro" id="IPR040186">
    <property type="entry name" value="Citramalyl-CoA_lyase"/>
</dbReference>
<keyword evidence="12" id="KW-0456">Lyase</keyword>
<dbReference type="Pfam" id="PF03328">
    <property type="entry name" value="HpcH_HpaI"/>
    <property type="match status" value="1"/>
</dbReference>
<dbReference type="PANTHER" id="PTHR11105">
    <property type="entry name" value="CITRATE LYASE SUBUNIT BETA-RELATED"/>
    <property type="match status" value="1"/>
</dbReference>
<evidence type="ECO:0000256" key="24">
    <source>
        <dbReference type="PIRSR" id="PIRSR015582-1"/>
    </source>
</evidence>
<accession>A0A6P7FEK8</accession>
<comment type="subcellular location">
    <subcellularLocation>
        <location evidence="2">Mitochondrion</location>
    </subcellularLocation>
</comment>
<evidence type="ECO:0000256" key="9">
    <source>
        <dbReference type="ARBA" id="ARBA00022946"/>
    </source>
</evidence>
<comment type="catalytic activity">
    <reaction evidence="13">
        <text>glyoxylate + acetyl-CoA + H2O = (S)-malate + CoA + H(+)</text>
        <dbReference type="Rhea" id="RHEA:18181"/>
        <dbReference type="ChEBI" id="CHEBI:15377"/>
        <dbReference type="ChEBI" id="CHEBI:15378"/>
        <dbReference type="ChEBI" id="CHEBI:15589"/>
        <dbReference type="ChEBI" id="CHEBI:36655"/>
        <dbReference type="ChEBI" id="CHEBI:57287"/>
        <dbReference type="ChEBI" id="CHEBI:57288"/>
        <dbReference type="EC" id="2.3.3.9"/>
    </reaction>
</comment>
<evidence type="ECO:0000256" key="13">
    <source>
        <dbReference type="ARBA" id="ARBA00047918"/>
    </source>
</evidence>
<evidence type="ECO:0000256" key="5">
    <source>
        <dbReference type="ARBA" id="ARBA00022679"/>
    </source>
</evidence>
<feature type="binding site" evidence="25">
    <location>
        <position position="192"/>
    </location>
    <ligand>
        <name>Mg(2+)</name>
        <dbReference type="ChEBI" id="CHEBI:18420"/>
    </ligand>
</feature>
<keyword evidence="10" id="KW-0007">Acetylation</keyword>
<evidence type="ECO:0000256" key="11">
    <source>
        <dbReference type="ARBA" id="ARBA00023128"/>
    </source>
</evidence>
<evidence type="ECO:0000256" key="14">
    <source>
        <dbReference type="ARBA" id="ARBA00051623"/>
    </source>
</evidence>
<dbReference type="FunFam" id="3.20.20.60:FF:000014">
    <property type="entry name" value="Citrate lyase subunit beta-like protein"/>
    <property type="match status" value="1"/>
</dbReference>
<keyword evidence="7" id="KW-0378">Hydrolase</keyword>
<dbReference type="GO" id="GO:0047777">
    <property type="term" value="F:(S)-citramalyl-CoA lyase activity"/>
    <property type="evidence" value="ECO:0007669"/>
    <property type="project" value="UniProtKB-EC"/>
</dbReference>
<evidence type="ECO:0000256" key="8">
    <source>
        <dbReference type="ARBA" id="ARBA00022842"/>
    </source>
</evidence>
<evidence type="ECO:0000256" key="12">
    <source>
        <dbReference type="ARBA" id="ARBA00023239"/>
    </source>
</evidence>
<comment type="cofactor">
    <cofactor evidence="1">
        <name>Mg(2+)</name>
        <dbReference type="ChEBI" id="CHEBI:18420"/>
    </cofactor>
</comment>
<evidence type="ECO:0000259" key="26">
    <source>
        <dbReference type="Pfam" id="PF03328"/>
    </source>
</evidence>
<dbReference type="InterPro" id="IPR011206">
    <property type="entry name" value="Citrate_lyase_beta/mcl1/mcl2"/>
</dbReference>
<name>A0A6P7FEK8_DIAVI</name>
<reference evidence="27 28" key="1">
    <citation type="submission" date="2025-04" db="UniProtKB">
        <authorList>
            <consortium name="RefSeq"/>
        </authorList>
    </citation>
    <scope>IDENTIFICATION</scope>
    <source>
        <tissue evidence="27 28">Whole insect</tissue>
    </source>
</reference>
<dbReference type="GO" id="GO:0016787">
    <property type="term" value="F:hydrolase activity"/>
    <property type="evidence" value="ECO:0007669"/>
    <property type="project" value="UniProtKB-KW"/>
</dbReference>
<keyword evidence="6 25" id="KW-0479">Metal-binding</keyword>